<keyword evidence="2" id="KW-1185">Reference proteome</keyword>
<dbReference type="Proteomes" id="UP000292282">
    <property type="component" value="Unassembled WGS sequence"/>
</dbReference>
<protein>
    <submittedName>
        <fullName evidence="1">Uncharacterized protein</fullName>
    </submittedName>
</protein>
<comment type="caution">
    <text evidence="1">The sequence shown here is derived from an EMBL/GenBank/DDBJ whole genome shotgun (WGS) entry which is preliminary data.</text>
</comment>
<dbReference type="EMBL" id="PITK01000538">
    <property type="protein sequence ID" value="TBU13077.1"/>
    <property type="molecule type" value="Genomic_DNA"/>
</dbReference>
<dbReference type="SUPFAM" id="SSF52047">
    <property type="entry name" value="RNI-like"/>
    <property type="match status" value="1"/>
</dbReference>
<proteinExistence type="predicted"/>
<dbReference type="AlphaFoldDB" id="A0A4Q9LXM2"/>
<organism evidence="1 2">
    <name type="scientific">Hamiltosporidium tvaerminnensis</name>
    <dbReference type="NCBI Taxonomy" id="1176355"/>
    <lineage>
        <taxon>Eukaryota</taxon>
        <taxon>Fungi</taxon>
        <taxon>Fungi incertae sedis</taxon>
        <taxon>Microsporidia</taxon>
        <taxon>Dubosqiidae</taxon>
        <taxon>Hamiltosporidium</taxon>
    </lineage>
</organism>
<sequence>MYIVYTLESLANIEQKDYNDLADGLYCTEWSQHAFIKNEVVGNFKTKDDAKNLSLEQPVYWLHHEENLENDHGFATNVLQYNFSEINYLFRQLTGFITENELLENNYYFKDCRIVNIGYKKENILDNPQVYDFVDLLEGLGNIKISFGQEYHESEDRIRDNYICYLKTLEIIENFCIRFLNWEIYKIKNDILKFANIETMGLDNCIFKDTQLYNLMPLDICEKISHFEFKNIKITKSDMIFLAVPKNLYSLKVSFCNLDDDAFDNF</sequence>
<dbReference type="VEuPathDB" id="MicrosporidiaDB:CWI38_0538p0030"/>
<accession>A0A4Q9LXM2</accession>
<reference evidence="1 2" key="1">
    <citation type="submission" date="2017-12" db="EMBL/GenBank/DDBJ databases">
        <authorList>
            <person name="Pombert J.-F."/>
            <person name="Haag K.L."/>
            <person name="Ebert D."/>
        </authorList>
    </citation>
    <scope>NUCLEOTIDE SEQUENCE [LARGE SCALE GENOMIC DNA]</scope>
    <source>
        <strain evidence="1">IL-G-3</strain>
    </source>
</reference>
<evidence type="ECO:0000313" key="2">
    <source>
        <dbReference type="Proteomes" id="UP000292282"/>
    </source>
</evidence>
<gene>
    <name evidence="1" type="ORF">CWI38_0538p0030</name>
</gene>
<name>A0A4Q9LXM2_9MICR</name>
<evidence type="ECO:0000313" key="1">
    <source>
        <dbReference type="EMBL" id="TBU13077.1"/>
    </source>
</evidence>